<dbReference type="EMBL" id="JAPDHW010000020">
    <property type="protein sequence ID" value="MCW3170507.1"/>
    <property type="molecule type" value="Genomic_DNA"/>
</dbReference>
<dbReference type="PANTHER" id="PTHR47566">
    <property type="match status" value="1"/>
</dbReference>
<comment type="caution">
    <text evidence="6">The sequence shown here is derived from an EMBL/GenBank/DDBJ whole genome shotgun (WGS) entry which is preliminary data.</text>
</comment>
<evidence type="ECO:0000313" key="7">
    <source>
        <dbReference type="Proteomes" id="UP001163731"/>
    </source>
</evidence>
<feature type="signal peptide" evidence="4">
    <location>
        <begin position="1"/>
        <end position="24"/>
    </location>
</feature>
<dbReference type="InterPro" id="IPR052574">
    <property type="entry name" value="CDIRP"/>
</dbReference>
<dbReference type="PANTHER" id="PTHR47566:SF1">
    <property type="entry name" value="PROTEIN NUD1"/>
    <property type="match status" value="1"/>
</dbReference>
<dbReference type="InterPro" id="IPR032675">
    <property type="entry name" value="LRR_dom_sf"/>
</dbReference>
<dbReference type="NCBIfam" id="TIGR04183">
    <property type="entry name" value="Por_Secre_tail"/>
    <property type="match status" value="1"/>
</dbReference>
<evidence type="ECO:0000259" key="5">
    <source>
        <dbReference type="Pfam" id="PF18962"/>
    </source>
</evidence>
<keyword evidence="1" id="KW-0433">Leucine-rich repeat</keyword>
<protein>
    <submittedName>
        <fullName evidence="6">T9SS type A sorting domain-containing protein</fullName>
    </submittedName>
</protein>
<proteinExistence type="predicted"/>
<name>A0ABT3I372_9FLAO</name>
<reference evidence="6" key="1">
    <citation type="submission" date="2022-10" db="EMBL/GenBank/DDBJ databases">
        <title>Chryseobacterium babae sp. nov. isolated from the gut of the beetle Oryctes rhinoceros, and Chryseobacterium kimseyorum sp. nov., isolated from a stick insect rearing cage.</title>
        <authorList>
            <person name="Shelomi M."/>
            <person name="Han C.-J."/>
            <person name="Chen W.-M."/>
            <person name="Chen H.-K."/>
            <person name="Liaw S.-J."/>
            <person name="Muhle E."/>
            <person name="Clermont D."/>
        </authorList>
    </citation>
    <scope>NUCLEOTIDE SEQUENCE</scope>
    <source>
        <strain evidence="6">09-1422</strain>
    </source>
</reference>
<organism evidence="6 7">
    <name type="scientific">Chryseobacterium kimseyorum</name>
    <dbReference type="NCBI Taxonomy" id="2984028"/>
    <lineage>
        <taxon>Bacteria</taxon>
        <taxon>Pseudomonadati</taxon>
        <taxon>Bacteroidota</taxon>
        <taxon>Flavobacteriia</taxon>
        <taxon>Flavobacteriales</taxon>
        <taxon>Weeksellaceae</taxon>
        <taxon>Chryseobacterium group</taxon>
        <taxon>Chryseobacterium</taxon>
    </lineage>
</organism>
<evidence type="ECO:0000313" key="6">
    <source>
        <dbReference type="EMBL" id="MCW3170507.1"/>
    </source>
</evidence>
<keyword evidence="7" id="KW-1185">Reference proteome</keyword>
<accession>A0ABT3I372</accession>
<keyword evidence="2 4" id="KW-0732">Signal</keyword>
<dbReference type="Proteomes" id="UP001163731">
    <property type="component" value="Unassembled WGS sequence"/>
</dbReference>
<gene>
    <name evidence="6" type="ORF">OMO38_18420</name>
</gene>
<evidence type="ECO:0000256" key="4">
    <source>
        <dbReference type="SAM" id="SignalP"/>
    </source>
</evidence>
<dbReference type="InterPro" id="IPR026444">
    <property type="entry name" value="Secre_tail"/>
</dbReference>
<dbReference type="RefSeq" id="WP_264751645.1">
    <property type="nucleotide sequence ID" value="NZ_JAPDHW010000020.1"/>
</dbReference>
<sequence length="392" mass="43209">MKKIFTSVFILVFLLMNSQNIVFPDPVFKAVLVGAGPNVTTAKDLNGNFFKIDSNNDGEISLIEASLVGYLNIELGGVSSVEGIRNFTNVSSLNIYSNDITTVDLHQMPMLKYYTHVGNVLQTVNLQGNTGLLELKIEDSFNLDTVDLSTCTALEKVRFYNTTLTSLNVSNHSALKEIDCAMNDLLASAQVLGCNNLEYVQISGSVLTTIDLTGLHSLTWVDLHNNYFTTLNFEDQNQLDYLNIWGNTDLTSLYIKNGAIETMNFSVTPNLQYICCDSSQISTIQNTIVSNPSSGYNSSCIVNSTCNDVLSVAENQSVTNNVKIYPNPVVDVFDISTENKIQSVEIFDTAGRLVFSISNPSKSINIHHLKSGQYLVVIKSDNKKTSKKIIKK</sequence>
<evidence type="ECO:0000256" key="1">
    <source>
        <dbReference type="ARBA" id="ARBA00022614"/>
    </source>
</evidence>
<dbReference type="Pfam" id="PF18962">
    <property type="entry name" value="Por_Secre_tail"/>
    <property type="match status" value="1"/>
</dbReference>
<feature type="domain" description="Secretion system C-terminal sorting" evidence="5">
    <location>
        <begin position="324"/>
        <end position="390"/>
    </location>
</feature>
<evidence type="ECO:0000256" key="3">
    <source>
        <dbReference type="ARBA" id="ARBA00022737"/>
    </source>
</evidence>
<keyword evidence="3" id="KW-0677">Repeat</keyword>
<dbReference type="Gene3D" id="3.80.10.10">
    <property type="entry name" value="Ribonuclease Inhibitor"/>
    <property type="match status" value="1"/>
</dbReference>
<dbReference type="SUPFAM" id="SSF52058">
    <property type="entry name" value="L domain-like"/>
    <property type="match status" value="1"/>
</dbReference>
<feature type="chain" id="PRO_5046821570" evidence="4">
    <location>
        <begin position="25"/>
        <end position="392"/>
    </location>
</feature>
<evidence type="ECO:0000256" key="2">
    <source>
        <dbReference type="ARBA" id="ARBA00022729"/>
    </source>
</evidence>